<accession>A0A2T4UCA9</accession>
<dbReference type="AlphaFoldDB" id="A0A2T4UCA9"/>
<sequence>MVPGPGGGFDVLAAAYENDRPEVRALVPPRPRRVLDVGCSSGALGAALKADGAGTVVGLERDPAYVAIARERLDAVHAVDLDADVPLPEEPFDVIVCADVLEHLRDPEAVLARLVRALAPGGTVVVSLPNVRHWETFWQLGVRGTFPRRSMGIFDRTHLRWFTLADAYGLCAAAGLEVVEVRRVLRPRPTGPSDGRLVRLLARGPGRTFLTFQHVLAARRVGDAPAS</sequence>
<protein>
    <recommendedName>
        <fullName evidence="3">Class I SAM-dependent methyltransferase</fullName>
    </recommendedName>
</protein>
<dbReference type="SUPFAM" id="SSF53335">
    <property type="entry name" value="S-adenosyl-L-methionine-dependent methyltransferases"/>
    <property type="match status" value="1"/>
</dbReference>
<dbReference type="InterPro" id="IPR029063">
    <property type="entry name" value="SAM-dependent_MTases_sf"/>
</dbReference>
<comment type="caution">
    <text evidence="1">The sequence shown here is derived from an EMBL/GenBank/DDBJ whole genome shotgun (WGS) entry which is preliminary data.</text>
</comment>
<dbReference type="Proteomes" id="UP000240739">
    <property type="component" value="Unassembled WGS sequence"/>
</dbReference>
<dbReference type="PANTHER" id="PTHR43861">
    <property type="entry name" value="TRANS-ACONITATE 2-METHYLTRANSFERASE-RELATED"/>
    <property type="match status" value="1"/>
</dbReference>
<proteinExistence type="predicted"/>
<name>A0A2T4UCA9_9ACTN</name>
<evidence type="ECO:0008006" key="3">
    <source>
        <dbReference type="Google" id="ProtNLM"/>
    </source>
</evidence>
<dbReference type="OrthoDB" id="9810247at2"/>
<organism evidence="1 2">
    <name type="scientific">Paraconexibacter algicola</name>
    <dbReference type="NCBI Taxonomy" id="2133960"/>
    <lineage>
        <taxon>Bacteria</taxon>
        <taxon>Bacillati</taxon>
        <taxon>Actinomycetota</taxon>
        <taxon>Thermoleophilia</taxon>
        <taxon>Solirubrobacterales</taxon>
        <taxon>Paraconexibacteraceae</taxon>
        <taxon>Paraconexibacter</taxon>
    </lineage>
</organism>
<dbReference type="EMBL" id="PYYB01000004">
    <property type="protein sequence ID" value="PTL54854.1"/>
    <property type="molecule type" value="Genomic_DNA"/>
</dbReference>
<gene>
    <name evidence="1" type="ORF">C7Y72_19920</name>
</gene>
<dbReference type="CDD" id="cd02440">
    <property type="entry name" value="AdoMet_MTases"/>
    <property type="match status" value="1"/>
</dbReference>
<keyword evidence="2" id="KW-1185">Reference proteome</keyword>
<evidence type="ECO:0000313" key="2">
    <source>
        <dbReference type="Proteomes" id="UP000240739"/>
    </source>
</evidence>
<dbReference type="RefSeq" id="WP_107570954.1">
    <property type="nucleotide sequence ID" value="NZ_PYYB01000004.1"/>
</dbReference>
<reference evidence="1 2" key="1">
    <citation type="submission" date="2018-03" db="EMBL/GenBank/DDBJ databases">
        <title>Aquarubrobacter algicola gen. nov., sp. nov., a novel actinobacterium isolated from shallow eutrophic lake during the end of cyanobacterial harmful algal blooms.</title>
        <authorList>
            <person name="Chun S.J."/>
        </authorList>
    </citation>
    <scope>NUCLEOTIDE SEQUENCE [LARGE SCALE GENOMIC DNA]</scope>
    <source>
        <strain evidence="1 2">Seoho-28</strain>
    </source>
</reference>
<evidence type="ECO:0000313" key="1">
    <source>
        <dbReference type="EMBL" id="PTL54854.1"/>
    </source>
</evidence>
<dbReference type="Pfam" id="PF13489">
    <property type="entry name" value="Methyltransf_23"/>
    <property type="match status" value="1"/>
</dbReference>
<dbReference type="Gene3D" id="3.40.50.150">
    <property type="entry name" value="Vaccinia Virus protein VP39"/>
    <property type="match status" value="1"/>
</dbReference>